<dbReference type="Proteomes" id="UP000246121">
    <property type="component" value="Unassembled WGS sequence"/>
</dbReference>
<reference evidence="1 2" key="1">
    <citation type="journal article" date="2018" name="Microb. Genom.">
        <title>Expanding an expanded genome: long-read sequencing of Trypanosoma cruzi.</title>
        <authorList>
            <person name="Berna L."/>
            <person name="Rodriguez M."/>
            <person name="Chiribao M.L."/>
            <person name="Parodi-Talice A."/>
            <person name="Pita S."/>
            <person name="Rijo G."/>
            <person name="Alvarez-Valin F."/>
            <person name="Robello C."/>
        </authorList>
    </citation>
    <scope>NUCLEOTIDE SEQUENCE [LARGE SCALE GENOMIC DNA]</scope>
    <source>
        <strain evidence="1 2">Dm28c</strain>
    </source>
</reference>
<evidence type="ECO:0000313" key="1">
    <source>
        <dbReference type="EMBL" id="PWU82880.1"/>
    </source>
</evidence>
<protein>
    <submittedName>
        <fullName evidence="1">Uncharacterized protein</fullName>
    </submittedName>
</protein>
<dbReference type="VEuPathDB" id="TriTrypDB:TcBrA4_0040400"/>
<proteinExistence type="predicted"/>
<dbReference type="VEuPathDB" id="TriTrypDB:TcYC6_0104780"/>
<dbReference type="VEuPathDB" id="TriTrypDB:TcCLB.504765.9"/>
<dbReference type="VEuPathDB" id="TriTrypDB:TcG_09376"/>
<comment type="caution">
    <text evidence="1">The sequence shown here is derived from an EMBL/GenBank/DDBJ whole genome shotgun (WGS) entry which is preliminary data.</text>
</comment>
<dbReference type="VEuPathDB" id="TriTrypDB:C4B63_488g5"/>
<dbReference type="VEuPathDB" id="TriTrypDB:C3747_49g214"/>
<organism evidence="1 2">
    <name type="scientific">Trypanosoma cruzi</name>
    <dbReference type="NCBI Taxonomy" id="5693"/>
    <lineage>
        <taxon>Eukaryota</taxon>
        <taxon>Discoba</taxon>
        <taxon>Euglenozoa</taxon>
        <taxon>Kinetoplastea</taxon>
        <taxon>Metakinetoplastina</taxon>
        <taxon>Trypanosomatida</taxon>
        <taxon>Trypanosomatidae</taxon>
        <taxon>Trypanosoma</taxon>
        <taxon>Schizotrypanum</taxon>
    </lineage>
</organism>
<gene>
    <name evidence="1" type="ORF">C4B63_488g5</name>
</gene>
<dbReference type="VEuPathDB" id="TriTrypDB:TcCL_NonESM06021"/>
<dbReference type="VEuPathDB" id="TriTrypDB:TCDM_10945"/>
<dbReference type="VEuPathDB" id="TriTrypDB:BCY84_00091"/>
<evidence type="ECO:0000313" key="2">
    <source>
        <dbReference type="Proteomes" id="UP000246121"/>
    </source>
</evidence>
<dbReference type="EMBL" id="PRFA01000488">
    <property type="protein sequence ID" value="PWU82880.1"/>
    <property type="molecule type" value="Genomic_DNA"/>
</dbReference>
<name>A0A2V2UFW7_TRYCR</name>
<dbReference type="VEuPathDB" id="TriTrypDB:TCSYLVIO_002862"/>
<accession>A0A2V2UFW7</accession>
<dbReference type="VEuPathDB" id="TriTrypDB:TcCLB.503461.30"/>
<sequence length="1063" mass="118766">MLGVFSFVFLLLFCFLRACIFILSSISYLLLPIFASLHTQGGVQVTCLRSARLLRGELRLGAGAVSPEALHDALRRLFPPFCGKIRRHTYGTAASPRTAPRREGHDSPYSVSGRWRDALLLVELSKMCSASSVADARCEESLPSRLAGASPATDAVTHATAESETIAYILRHCRFPVECWWISLNLLERWRLLQSETMSLGSFRKRTSFFPADISPASCAHLMRNLSYTCVAWVDVLRLYELATRDVAAPEAARRQRETTDRAGDEPRASRRVSLRWMRHTALTSLLQANQWKESLHFYRHMLYQGDTPSHVSAGHLVQRLGKAGAWEAVVRIFELHLKLIAATPTYSTARQGNDGAEHLSARVASPTVAPTRVGEWGTMFSMSLDVVGRVCRRPLIAIQMFNEACNRNIDGSLFRWDGNFLSAVQSFPSELDRVNVLRRAHASGQLDQFKIIRGLVHHGKWLEAIAVFADGLATQQLHRRDIGRSRLNILHASSGDSVQAVLYCLQRLTRRPENSLRVNDAEVECVLSKVPSMQSTSSGASFASMAHWRFCLQVLSENYASLATSGGRGVMPGNEGRRPTQRMVSLLLRHSMPWNVALRIFELSCRLNMAATPYDPAGASLTPSNVLIINRVAHILHAHGQRQRMIEFLDSVLCASPLSPSSELLEFVPLEFFSSNRGVPERKPLMVEDKVLYHFVETTMNWERALTLLRLVEDQRAGAVTGKVKPLQVISASVHCTTLKMLRRCCAAHGELWLHSLRYFQHAVSGLHLLDCHTHPRRLAQQHGDTDVNTILYCILYETLLNLLEEPSGASIVLREKTCFSLMECVTARCGGRIPTHMLLPNQMDRLLPRLDVGEPTVPNVEERTRVSMKLIMCVLVGLLGSTGKEGLKSPHMTPPDAVMFYELQKLVCRVAEYRHYLMRLHETGQSVSNSASPRKTAATEKRVVQQPFQMGLLWQTSLELLGCQCRACGVDSMMPGTLKLVYLSCATSGGQWEAALHATQCLLQHPGAVGGEHCAMYCSLFGWERALAVWCRHFPQQMLREVSGHAKGLEYCMQSLECSLE</sequence>
<dbReference type="VEuPathDB" id="TriTrypDB:Tc_MARK_1577"/>
<dbReference type="AlphaFoldDB" id="A0A2V2UFW7"/>